<evidence type="ECO:0000313" key="1">
    <source>
        <dbReference type="EMBL" id="QEG40073.1"/>
    </source>
</evidence>
<evidence type="ECO:0000313" key="2">
    <source>
        <dbReference type="Proteomes" id="UP000325286"/>
    </source>
</evidence>
<dbReference type="OrthoDB" id="1247050at2"/>
<dbReference type="AlphaFoldDB" id="A0A5B9R183"/>
<name>A0A5B9R183_9BACT</name>
<gene>
    <name evidence="1" type="ORF">UC8_20770</name>
</gene>
<reference evidence="1 2" key="1">
    <citation type="submission" date="2019-08" db="EMBL/GenBank/DDBJ databases">
        <title>Deep-cultivation of Planctomycetes and their phenomic and genomic characterization uncovers novel biology.</title>
        <authorList>
            <person name="Wiegand S."/>
            <person name="Jogler M."/>
            <person name="Boedeker C."/>
            <person name="Pinto D."/>
            <person name="Vollmers J."/>
            <person name="Rivas-Marin E."/>
            <person name="Kohn T."/>
            <person name="Peeters S.H."/>
            <person name="Heuer A."/>
            <person name="Rast P."/>
            <person name="Oberbeckmann S."/>
            <person name="Bunk B."/>
            <person name="Jeske O."/>
            <person name="Meyerdierks A."/>
            <person name="Storesund J.E."/>
            <person name="Kallscheuer N."/>
            <person name="Luecker S."/>
            <person name="Lage O.M."/>
            <person name="Pohl T."/>
            <person name="Merkel B.J."/>
            <person name="Hornburger P."/>
            <person name="Mueller R.-W."/>
            <person name="Bruemmer F."/>
            <person name="Labrenz M."/>
            <person name="Spormann A.M."/>
            <person name="Op den Camp H."/>
            <person name="Overmann J."/>
            <person name="Amann R."/>
            <person name="Jetten M.S.M."/>
            <person name="Mascher T."/>
            <person name="Medema M.H."/>
            <person name="Devos D.P."/>
            <person name="Kaster A.-K."/>
            <person name="Ovreas L."/>
            <person name="Rohde M."/>
            <person name="Galperin M.Y."/>
            <person name="Jogler C."/>
        </authorList>
    </citation>
    <scope>NUCLEOTIDE SEQUENCE [LARGE SCALE GENOMIC DNA]</scope>
    <source>
        <strain evidence="1 2">UC8</strain>
    </source>
</reference>
<proteinExistence type="predicted"/>
<dbReference type="EMBL" id="CP042914">
    <property type="protein sequence ID" value="QEG40073.1"/>
    <property type="molecule type" value="Genomic_DNA"/>
</dbReference>
<dbReference type="RefSeq" id="WP_068140121.1">
    <property type="nucleotide sequence ID" value="NZ_CP042914.1"/>
</dbReference>
<protein>
    <recommendedName>
        <fullName evidence="3">Trypsin</fullName>
    </recommendedName>
</protein>
<organism evidence="1 2">
    <name type="scientific">Roseimaritima ulvae</name>
    <dbReference type="NCBI Taxonomy" id="980254"/>
    <lineage>
        <taxon>Bacteria</taxon>
        <taxon>Pseudomonadati</taxon>
        <taxon>Planctomycetota</taxon>
        <taxon>Planctomycetia</taxon>
        <taxon>Pirellulales</taxon>
        <taxon>Pirellulaceae</taxon>
        <taxon>Roseimaritima</taxon>
    </lineage>
</organism>
<dbReference type="KEGG" id="rul:UC8_20770"/>
<accession>A0A5B9R183</accession>
<dbReference type="Proteomes" id="UP000325286">
    <property type="component" value="Chromosome"/>
</dbReference>
<sequence>MLEIEPFRDTVFDHADEKLGWVTAPIIHRDKGKACDIRTGVLLQIANMRFLVTAGHNMIAHGELGRSPEIVMPDKGTPTVPLSNERFWTTKAKAEDLTVCQLTDETVGKLGDRFRYASLSDFMSQHDAQHGRGLYLLYGFPNQMGTSDEDGTKRADTWRYLSCLYERDFSNVENYDPNLHILLEYERKTKNKAGNYVWPHGMSGCGIWFCGHPITHSPFTADHFRLVGIQTAWHKEFEYAKGTWIDVVAIIIWKYFSDARDVMRLHGMEF</sequence>
<evidence type="ECO:0008006" key="3">
    <source>
        <dbReference type="Google" id="ProtNLM"/>
    </source>
</evidence>
<keyword evidence="2" id="KW-1185">Reference proteome</keyword>